<reference evidence="1 2" key="1">
    <citation type="submission" date="2017-09" db="EMBL/GenBank/DDBJ databases">
        <title>Depth-based differentiation of microbial function through sediment-hosted aquifers and enrichment of novel symbionts in the deep terrestrial subsurface.</title>
        <authorList>
            <person name="Probst A.J."/>
            <person name="Ladd B."/>
            <person name="Jarett J.K."/>
            <person name="Geller-Mcgrath D.E."/>
            <person name="Sieber C.M."/>
            <person name="Emerson J.B."/>
            <person name="Anantharaman K."/>
            <person name="Thomas B.C."/>
            <person name="Malmstrom R."/>
            <person name="Stieglmeier M."/>
            <person name="Klingl A."/>
            <person name="Woyke T."/>
            <person name="Ryan C.M."/>
            <person name="Banfield J.F."/>
        </authorList>
    </citation>
    <scope>NUCLEOTIDE SEQUENCE [LARGE SCALE GENOMIC DNA]</scope>
    <source>
        <strain evidence="1">CG11_big_fil_rev_8_21_14_0_20_35_14</strain>
    </source>
</reference>
<protein>
    <submittedName>
        <fullName evidence="1">Uncharacterized protein</fullName>
    </submittedName>
</protein>
<organism evidence="1 2">
    <name type="scientific">Candidatus Roizmanbacteria bacterium CG11_big_fil_rev_8_21_14_0_20_35_14</name>
    <dbReference type="NCBI Taxonomy" id="1974855"/>
    <lineage>
        <taxon>Bacteria</taxon>
        <taxon>Candidatus Roizmaniibacteriota</taxon>
    </lineage>
</organism>
<accession>A0A2H0KM96</accession>
<comment type="caution">
    <text evidence="1">The sequence shown here is derived from an EMBL/GenBank/DDBJ whole genome shotgun (WGS) entry which is preliminary data.</text>
</comment>
<proteinExistence type="predicted"/>
<dbReference type="Proteomes" id="UP000229570">
    <property type="component" value="Unassembled WGS sequence"/>
</dbReference>
<dbReference type="SUPFAM" id="SSF144052">
    <property type="entry name" value="Thermophilic metalloprotease-like"/>
    <property type="match status" value="1"/>
</dbReference>
<dbReference type="EMBL" id="PCVL01000048">
    <property type="protein sequence ID" value="PIQ72359.1"/>
    <property type="molecule type" value="Genomic_DNA"/>
</dbReference>
<sequence length="387" mass="43280">MATLPSVERPLSSEQIQIAAKNYFRCLNLPPTSQVLIITDKLNKHPNDDFLTRIYLTSSLNKHTAEEGHPVVQVDFDDSLSLEEFRSQTLQTLNELEEIDSEEQVNRTTTIVYLGEAWANRSGMYRAAEDFGVEKDRVIRWAGSLGFSTGDARVMSELTPEKMETIYEANKKFNVFFEEKPQGSFEITTRGSDGKEHVLNLSYDTKEAPFESDVGQLDEDNKVMISDHVQYINIPGGEKFASPYPFQKTSGEFAAQDMLFTVKDGLVESVVELEEGAKNSKDPMQKKLIELIESGRKIPVSELGLGYYALAGIKTYSDCSILSAEKGGPHIGFAHAPGETSEAKTLAEKSGDFHHTDFVLDNPVLIWSDLQGESKQQFYPPQTLVTR</sequence>
<evidence type="ECO:0000313" key="1">
    <source>
        <dbReference type="EMBL" id="PIQ72359.1"/>
    </source>
</evidence>
<gene>
    <name evidence="1" type="ORF">COV86_03455</name>
</gene>
<dbReference type="AlphaFoldDB" id="A0A2H0KM96"/>
<name>A0A2H0KM96_9BACT</name>
<evidence type="ECO:0000313" key="2">
    <source>
        <dbReference type="Proteomes" id="UP000229570"/>
    </source>
</evidence>